<dbReference type="GO" id="GO:0099402">
    <property type="term" value="P:plant organ development"/>
    <property type="evidence" value="ECO:0007669"/>
    <property type="project" value="UniProtKB-ARBA"/>
</dbReference>
<feature type="domain" description="WRC" evidence="8">
    <location>
        <begin position="145"/>
        <end position="189"/>
    </location>
</feature>
<dbReference type="PANTHER" id="PTHR31602:SF103">
    <property type="entry name" value="GROWTH-REGULATING FACTOR"/>
    <property type="match status" value="1"/>
</dbReference>
<comment type="domain">
    <text evidence="5">The QLQ domain and WRC domain may be involved in protein-protein interaction and DNA-binding, respectively.</text>
</comment>
<dbReference type="Proteomes" id="UP000306102">
    <property type="component" value="Unassembled WGS sequence"/>
</dbReference>
<dbReference type="SMART" id="SM00951">
    <property type="entry name" value="QLQ"/>
    <property type="match status" value="1"/>
</dbReference>
<dbReference type="AlphaFoldDB" id="A0A4S4DWW1"/>
<feature type="domain" description="WRC" evidence="8">
    <location>
        <begin position="389"/>
        <end position="433"/>
    </location>
</feature>
<organism evidence="9 10">
    <name type="scientific">Camellia sinensis var. sinensis</name>
    <name type="common">China tea</name>
    <dbReference type="NCBI Taxonomy" id="542762"/>
    <lineage>
        <taxon>Eukaryota</taxon>
        <taxon>Viridiplantae</taxon>
        <taxon>Streptophyta</taxon>
        <taxon>Embryophyta</taxon>
        <taxon>Tracheophyta</taxon>
        <taxon>Spermatophyta</taxon>
        <taxon>Magnoliopsida</taxon>
        <taxon>eudicotyledons</taxon>
        <taxon>Gunneridae</taxon>
        <taxon>Pentapetalae</taxon>
        <taxon>asterids</taxon>
        <taxon>Ericales</taxon>
        <taxon>Theaceae</taxon>
        <taxon>Camellia</taxon>
    </lineage>
</organism>
<proteinExistence type="inferred from homology"/>
<comment type="caution">
    <text evidence="9">The sequence shown here is derived from an EMBL/GenBank/DDBJ whole genome shotgun (WGS) entry which is preliminary data.</text>
</comment>
<evidence type="ECO:0000256" key="6">
    <source>
        <dbReference type="SAM" id="MobiDB-lite"/>
    </source>
</evidence>
<evidence type="ECO:0000256" key="2">
    <source>
        <dbReference type="ARBA" id="ARBA00008122"/>
    </source>
</evidence>
<gene>
    <name evidence="9" type="ORF">TEA_014246</name>
</gene>
<feature type="region of interest" description="Disordered" evidence="6">
    <location>
        <begin position="473"/>
        <end position="509"/>
    </location>
</feature>
<comment type="similarity">
    <text evidence="2 5">Belongs to the GRF family.</text>
</comment>
<evidence type="ECO:0000256" key="5">
    <source>
        <dbReference type="RuleBase" id="RU367127"/>
    </source>
</evidence>
<dbReference type="PROSITE" id="PS51666">
    <property type="entry name" value="QLQ"/>
    <property type="match status" value="1"/>
</dbReference>
<dbReference type="GO" id="GO:0005634">
    <property type="term" value="C:nucleus"/>
    <property type="evidence" value="ECO:0007669"/>
    <property type="project" value="UniProtKB-SubCell"/>
</dbReference>
<dbReference type="InterPro" id="IPR031137">
    <property type="entry name" value="GRF"/>
</dbReference>
<sequence>MSSCMLAVTVSCYLHFSRFDLNEGKKKEWLIKIEEEEGSIAEESSPSIKLGLGIGDCCSGGESHVKPAAAALLFTSAQFHEFHQQDLIFKYIAAGLPVPFHLIFPIWRSVATSFGGSANAGIYNLYPSFIGFSPQGFPDYRSMMDPEPGRCRRTDGKKWRCSREVVPDQKYCQRHMHRGRLRSRKHVEASKIPSESCTATTLNCKNTTTTINTSDSPNMESNLLTLVPVNLQLATPSSSRTNITSIGDINGSDNNVNAEKDSTPTTASIGGINGSNNNVNAKKDSTATLTTYGRNIARNKNVYGSEGTTTTGLMSATADHNNRRRDDDCVDGNNASYNHHNNRINSKRSINDGHNVNAGSLPASGFGFSPKSVLQGCSSSCLGYKNVLETELQRCKRTDGKKWRCSRDVVPYQKYCGLHLHRGAKKLVSATQSVTVAAAAPPIRNILAPPPLAIPKKTNGRIKLDTNLSISIAASPRQKTDDEKSSSTSSDATTITDENGSMSHLAVSP</sequence>
<dbReference type="GO" id="GO:0005524">
    <property type="term" value="F:ATP binding"/>
    <property type="evidence" value="ECO:0007669"/>
    <property type="project" value="UniProtKB-UniRule"/>
</dbReference>
<comment type="caution">
    <text evidence="4">Lacks conserved residue(s) required for the propagation of feature annotation.</text>
</comment>
<evidence type="ECO:0000256" key="1">
    <source>
        <dbReference type="ARBA" id="ARBA00004123"/>
    </source>
</evidence>
<dbReference type="Pfam" id="PF08879">
    <property type="entry name" value="WRC"/>
    <property type="match status" value="2"/>
</dbReference>
<dbReference type="PANTHER" id="PTHR31602">
    <property type="entry name" value="GROWTH-REGULATING FACTOR 5"/>
    <property type="match status" value="1"/>
</dbReference>
<keyword evidence="5" id="KW-0010">Activator</keyword>
<dbReference type="InterPro" id="IPR014978">
    <property type="entry name" value="Gln-Leu-Gln_QLQ"/>
</dbReference>
<dbReference type="Pfam" id="PF08880">
    <property type="entry name" value="QLQ"/>
    <property type="match status" value="1"/>
</dbReference>
<evidence type="ECO:0000256" key="3">
    <source>
        <dbReference type="ARBA" id="ARBA00023242"/>
    </source>
</evidence>
<evidence type="ECO:0000256" key="4">
    <source>
        <dbReference type="PROSITE-ProRule" id="PRU01002"/>
    </source>
</evidence>
<dbReference type="EMBL" id="SDRB02009733">
    <property type="protein sequence ID" value="THG07842.1"/>
    <property type="molecule type" value="Genomic_DNA"/>
</dbReference>
<comment type="subcellular location">
    <subcellularLocation>
        <location evidence="1 5">Nucleus</location>
    </subcellularLocation>
</comment>
<dbReference type="GO" id="GO:0006351">
    <property type="term" value="P:DNA-templated transcription"/>
    <property type="evidence" value="ECO:0007669"/>
    <property type="project" value="UniProtKB-UniRule"/>
</dbReference>
<dbReference type="GO" id="GO:0006355">
    <property type="term" value="P:regulation of DNA-templated transcription"/>
    <property type="evidence" value="ECO:0007669"/>
    <property type="project" value="InterPro"/>
</dbReference>
<name>A0A4S4DWW1_CAMSN</name>
<reference evidence="9 10" key="1">
    <citation type="journal article" date="2018" name="Proc. Natl. Acad. Sci. U.S.A.">
        <title>Draft genome sequence of Camellia sinensis var. sinensis provides insights into the evolution of the tea genome and tea quality.</title>
        <authorList>
            <person name="Wei C."/>
            <person name="Yang H."/>
            <person name="Wang S."/>
            <person name="Zhao J."/>
            <person name="Liu C."/>
            <person name="Gao L."/>
            <person name="Xia E."/>
            <person name="Lu Y."/>
            <person name="Tai Y."/>
            <person name="She G."/>
            <person name="Sun J."/>
            <person name="Cao H."/>
            <person name="Tong W."/>
            <person name="Gao Q."/>
            <person name="Li Y."/>
            <person name="Deng W."/>
            <person name="Jiang X."/>
            <person name="Wang W."/>
            <person name="Chen Q."/>
            <person name="Zhang S."/>
            <person name="Li H."/>
            <person name="Wu J."/>
            <person name="Wang P."/>
            <person name="Li P."/>
            <person name="Shi C."/>
            <person name="Zheng F."/>
            <person name="Jian J."/>
            <person name="Huang B."/>
            <person name="Shan D."/>
            <person name="Shi M."/>
            <person name="Fang C."/>
            <person name="Yue Y."/>
            <person name="Li F."/>
            <person name="Li D."/>
            <person name="Wei S."/>
            <person name="Han B."/>
            <person name="Jiang C."/>
            <person name="Yin Y."/>
            <person name="Xia T."/>
            <person name="Zhang Z."/>
            <person name="Bennetzen J.L."/>
            <person name="Zhao S."/>
            <person name="Wan X."/>
        </authorList>
    </citation>
    <scope>NUCLEOTIDE SEQUENCE [LARGE SCALE GENOMIC DNA]</scope>
    <source>
        <strain evidence="10">cv. Shuchazao</strain>
        <tissue evidence="9">Leaf</tissue>
    </source>
</reference>
<evidence type="ECO:0000313" key="9">
    <source>
        <dbReference type="EMBL" id="THG07842.1"/>
    </source>
</evidence>
<feature type="compositionally biased region" description="Low complexity" evidence="6">
    <location>
        <begin position="486"/>
        <end position="497"/>
    </location>
</feature>
<evidence type="ECO:0000313" key="10">
    <source>
        <dbReference type="Proteomes" id="UP000306102"/>
    </source>
</evidence>
<dbReference type="PROSITE" id="PS51667">
    <property type="entry name" value="WRC"/>
    <property type="match status" value="2"/>
</dbReference>
<comment type="function">
    <text evidence="5">Transcription activator.</text>
</comment>
<dbReference type="STRING" id="542762.A0A4S4DWW1"/>
<evidence type="ECO:0000259" key="7">
    <source>
        <dbReference type="PROSITE" id="PS51666"/>
    </source>
</evidence>
<protein>
    <recommendedName>
        <fullName evidence="5">Growth-regulating factor</fullName>
    </recommendedName>
</protein>
<keyword evidence="5" id="KW-0805">Transcription regulation</keyword>
<feature type="domain" description="QLQ" evidence="7">
    <location>
        <begin position="73"/>
        <end position="108"/>
    </location>
</feature>
<keyword evidence="5" id="KW-0804">Transcription</keyword>
<evidence type="ECO:0000259" key="8">
    <source>
        <dbReference type="PROSITE" id="PS51667"/>
    </source>
</evidence>
<keyword evidence="3 5" id="KW-0539">Nucleus</keyword>
<keyword evidence="10" id="KW-1185">Reference proteome</keyword>
<dbReference type="InterPro" id="IPR014977">
    <property type="entry name" value="WRC_dom"/>
</dbReference>
<accession>A0A4S4DWW1</accession>